<feature type="region of interest" description="Disordered" evidence="5">
    <location>
        <begin position="357"/>
        <end position="431"/>
    </location>
</feature>
<dbReference type="Pfam" id="PF00536">
    <property type="entry name" value="SAM_1"/>
    <property type="match status" value="1"/>
</dbReference>
<dbReference type="PANTHER" id="PTHR24201">
    <property type="entry name" value="ANK_REP_REGION DOMAIN-CONTAINING PROTEIN"/>
    <property type="match status" value="1"/>
</dbReference>
<keyword evidence="1" id="KW-0677">Repeat</keyword>
<keyword evidence="8" id="KW-1185">Reference proteome</keyword>
<dbReference type="OrthoDB" id="76949at2759"/>
<dbReference type="InterPro" id="IPR001660">
    <property type="entry name" value="SAM"/>
</dbReference>
<dbReference type="EMBL" id="KZ308622">
    <property type="protein sequence ID" value="KAG8232495.1"/>
    <property type="molecule type" value="Genomic_DNA"/>
</dbReference>
<reference evidence="7" key="2">
    <citation type="submission" date="2017-10" db="EMBL/GenBank/DDBJ databases">
        <title>Ladona fulva Genome sequencing and assembly.</title>
        <authorList>
            <person name="Murali S."/>
            <person name="Richards S."/>
            <person name="Bandaranaike D."/>
            <person name="Bellair M."/>
            <person name="Blankenburg K."/>
            <person name="Chao H."/>
            <person name="Dinh H."/>
            <person name="Doddapaneni H."/>
            <person name="Dugan-Rocha S."/>
            <person name="Elkadiri S."/>
            <person name="Gnanaolivu R."/>
            <person name="Hernandez B."/>
            <person name="Skinner E."/>
            <person name="Javaid M."/>
            <person name="Lee S."/>
            <person name="Li M."/>
            <person name="Ming W."/>
            <person name="Munidasa M."/>
            <person name="Muniz J."/>
            <person name="Nguyen L."/>
            <person name="Hughes D."/>
            <person name="Osuji N."/>
            <person name="Pu L.-L."/>
            <person name="Puazo M."/>
            <person name="Qu C."/>
            <person name="Quiroz J."/>
            <person name="Raj R."/>
            <person name="Weissenberger G."/>
            <person name="Xin Y."/>
            <person name="Zou X."/>
            <person name="Han Y."/>
            <person name="Worley K."/>
            <person name="Muzny D."/>
            <person name="Gibbs R."/>
        </authorList>
    </citation>
    <scope>NUCLEOTIDE SEQUENCE</scope>
    <source>
        <strain evidence="7">Sampled in the wild</strain>
    </source>
</reference>
<dbReference type="Proteomes" id="UP000792457">
    <property type="component" value="Unassembled WGS sequence"/>
</dbReference>
<feature type="coiled-coil region" evidence="4">
    <location>
        <begin position="95"/>
        <end position="147"/>
    </location>
</feature>
<evidence type="ECO:0000259" key="6">
    <source>
        <dbReference type="SMART" id="SM00454"/>
    </source>
</evidence>
<evidence type="ECO:0000256" key="5">
    <source>
        <dbReference type="SAM" id="MobiDB-lite"/>
    </source>
</evidence>
<gene>
    <name evidence="7" type="ORF">J437_LFUL011264</name>
</gene>
<feature type="region of interest" description="Disordered" evidence="5">
    <location>
        <begin position="222"/>
        <end position="244"/>
    </location>
</feature>
<dbReference type="InterPro" id="IPR036770">
    <property type="entry name" value="Ankyrin_rpt-contain_sf"/>
</dbReference>
<evidence type="ECO:0000256" key="4">
    <source>
        <dbReference type="SAM" id="Coils"/>
    </source>
</evidence>
<dbReference type="SUPFAM" id="SSF47769">
    <property type="entry name" value="SAM/Pointed domain"/>
    <property type="match status" value="1"/>
</dbReference>
<evidence type="ECO:0000256" key="3">
    <source>
        <dbReference type="PROSITE-ProRule" id="PRU00023"/>
    </source>
</evidence>
<evidence type="ECO:0000313" key="8">
    <source>
        <dbReference type="Proteomes" id="UP000792457"/>
    </source>
</evidence>
<comment type="caution">
    <text evidence="7">The sequence shown here is derived from an EMBL/GenBank/DDBJ whole genome shotgun (WGS) entry which is preliminary data.</text>
</comment>
<sequence length="507" mass="54779">MKIEGKAAVATVEKGDGRERLGRKKGLRGNPDKSDNFGNTALHFAAGRGYMPCVTFLVNFGVNLWALDIDGHTPKEVSAMNGREEVLRFLDASVANEVAKDKKKVKAKQEKAKKDAEKRTKQLEKIQKKARKTAEKEEMNLIKARKKMATVDDTVISTQGVMPHRPSTILLGLRRAGKTKGQANGTNTLATSDISPSPKFSEIVNRGTATSRPPTGVQKRVQQKKNQLVNGASRRGSGGTFKVGEVEEGGKRSVRSLTGLQRDSEVIYVGSYDPQGGKRGKITDVFDTKGELNRSISQPDYLNHPQHADSGFVDDYAIHEPGSIFERPGFGSVAFRNSITSTLNGIPLVNGTLDGKGLKPDDRDSAHISEDRGSSAGTGRATSSRGGGNEDSSIGSAGSLAHRQRTNGRQGGSDGVGVPWDAEDVASDDEEETEWSPLQLFLLASGLGTYVHKFIDERIDLEALMLLSEEDLISIGLPLGPRRKLLRAIEDRRAALADPGEVADSRL</sequence>
<dbReference type="Pfam" id="PF12796">
    <property type="entry name" value="Ank_2"/>
    <property type="match status" value="1"/>
</dbReference>
<accession>A0A8K0KCQ1</accession>
<reference evidence="7" key="1">
    <citation type="submission" date="2013-04" db="EMBL/GenBank/DDBJ databases">
        <authorList>
            <person name="Qu J."/>
            <person name="Murali S.C."/>
            <person name="Bandaranaike D."/>
            <person name="Bellair M."/>
            <person name="Blankenburg K."/>
            <person name="Chao H."/>
            <person name="Dinh H."/>
            <person name="Doddapaneni H."/>
            <person name="Downs B."/>
            <person name="Dugan-Rocha S."/>
            <person name="Elkadiri S."/>
            <person name="Gnanaolivu R.D."/>
            <person name="Hernandez B."/>
            <person name="Javaid M."/>
            <person name="Jayaseelan J.C."/>
            <person name="Lee S."/>
            <person name="Li M."/>
            <person name="Ming W."/>
            <person name="Munidasa M."/>
            <person name="Muniz J."/>
            <person name="Nguyen L."/>
            <person name="Ongeri F."/>
            <person name="Osuji N."/>
            <person name="Pu L.-L."/>
            <person name="Puazo M."/>
            <person name="Qu C."/>
            <person name="Quiroz J."/>
            <person name="Raj R."/>
            <person name="Weissenberger G."/>
            <person name="Xin Y."/>
            <person name="Zou X."/>
            <person name="Han Y."/>
            <person name="Richards S."/>
            <person name="Worley K."/>
            <person name="Muzny D."/>
            <person name="Gibbs R."/>
        </authorList>
    </citation>
    <scope>NUCLEOTIDE SEQUENCE</scope>
    <source>
        <strain evidence="7">Sampled in the wild</strain>
    </source>
</reference>
<dbReference type="Gene3D" id="1.25.40.20">
    <property type="entry name" value="Ankyrin repeat-containing domain"/>
    <property type="match status" value="1"/>
</dbReference>
<dbReference type="SMART" id="SM00454">
    <property type="entry name" value="SAM"/>
    <property type="match status" value="1"/>
</dbReference>
<feature type="domain" description="SAM" evidence="6">
    <location>
        <begin position="432"/>
        <end position="495"/>
    </location>
</feature>
<dbReference type="SMART" id="SM00248">
    <property type="entry name" value="ANK"/>
    <property type="match status" value="2"/>
</dbReference>
<dbReference type="PANTHER" id="PTHR24201:SF15">
    <property type="entry name" value="ANKYRIN REPEAT DOMAIN-CONTAINING PROTEIN 66"/>
    <property type="match status" value="1"/>
</dbReference>
<feature type="compositionally biased region" description="Acidic residues" evidence="5">
    <location>
        <begin position="421"/>
        <end position="431"/>
    </location>
</feature>
<feature type="region of interest" description="Disordered" evidence="5">
    <location>
        <begin position="14"/>
        <end position="36"/>
    </location>
</feature>
<feature type="compositionally biased region" description="Basic and acidic residues" evidence="5">
    <location>
        <begin position="357"/>
        <end position="373"/>
    </location>
</feature>
<organism evidence="7 8">
    <name type="scientific">Ladona fulva</name>
    <name type="common">Scarce chaser dragonfly</name>
    <name type="synonym">Libellula fulva</name>
    <dbReference type="NCBI Taxonomy" id="123851"/>
    <lineage>
        <taxon>Eukaryota</taxon>
        <taxon>Metazoa</taxon>
        <taxon>Ecdysozoa</taxon>
        <taxon>Arthropoda</taxon>
        <taxon>Hexapoda</taxon>
        <taxon>Insecta</taxon>
        <taxon>Pterygota</taxon>
        <taxon>Palaeoptera</taxon>
        <taxon>Odonata</taxon>
        <taxon>Epiprocta</taxon>
        <taxon>Anisoptera</taxon>
        <taxon>Libelluloidea</taxon>
        <taxon>Libellulidae</taxon>
        <taxon>Ladona</taxon>
    </lineage>
</organism>
<name>A0A8K0KCQ1_LADFU</name>
<protein>
    <recommendedName>
        <fullName evidence="6">SAM domain-containing protein</fullName>
    </recommendedName>
</protein>
<feature type="region of interest" description="Disordered" evidence="5">
    <location>
        <begin position="179"/>
        <end position="200"/>
    </location>
</feature>
<dbReference type="InterPro" id="IPR013761">
    <property type="entry name" value="SAM/pointed_sf"/>
</dbReference>
<dbReference type="CDD" id="cd09517">
    <property type="entry name" value="SAM_USH1G_HARP"/>
    <property type="match status" value="1"/>
</dbReference>
<dbReference type="SUPFAM" id="SSF48403">
    <property type="entry name" value="Ankyrin repeat"/>
    <property type="match status" value="1"/>
</dbReference>
<feature type="compositionally biased region" description="Low complexity" evidence="5">
    <location>
        <begin position="374"/>
        <end position="384"/>
    </location>
</feature>
<evidence type="ECO:0000256" key="1">
    <source>
        <dbReference type="ARBA" id="ARBA00022737"/>
    </source>
</evidence>
<keyword evidence="4" id="KW-0175">Coiled coil</keyword>
<evidence type="ECO:0000313" key="7">
    <source>
        <dbReference type="EMBL" id="KAG8232495.1"/>
    </source>
</evidence>
<dbReference type="InterPro" id="IPR002110">
    <property type="entry name" value="Ankyrin_rpt"/>
</dbReference>
<feature type="repeat" description="ANK" evidence="3">
    <location>
        <begin position="37"/>
        <end position="69"/>
    </location>
</feature>
<dbReference type="Gene3D" id="1.10.150.50">
    <property type="entry name" value="Transcription Factor, Ets-1"/>
    <property type="match status" value="1"/>
</dbReference>
<feature type="compositionally biased region" description="Polar residues" evidence="5">
    <location>
        <begin position="181"/>
        <end position="195"/>
    </location>
</feature>
<dbReference type="PROSITE" id="PS50297">
    <property type="entry name" value="ANK_REP_REGION"/>
    <property type="match status" value="1"/>
</dbReference>
<dbReference type="InterPro" id="IPR050776">
    <property type="entry name" value="Ank_Repeat/CDKN_Inhibitor"/>
</dbReference>
<dbReference type="AlphaFoldDB" id="A0A8K0KCQ1"/>
<dbReference type="PROSITE" id="PS50088">
    <property type="entry name" value="ANK_REPEAT"/>
    <property type="match status" value="1"/>
</dbReference>
<evidence type="ECO:0000256" key="2">
    <source>
        <dbReference type="ARBA" id="ARBA00023043"/>
    </source>
</evidence>
<keyword evidence="2 3" id="KW-0040">ANK repeat</keyword>
<proteinExistence type="predicted"/>